<name>A0A7X9NZ14_9BACT</name>
<reference evidence="1 2" key="1">
    <citation type="submission" date="2020-04" db="EMBL/GenBank/DDBJ databases">
        <title>Flammeovirga sp. SR4, a novel species isolated from seawater.</title>
        <authorList>
            <person name="Wang X."/>
        </authorList>
    </citation>
    <scope>NUCLEOTIDE SEQUENCE [LARGE SCALE GENOMIC DNA]</scope>
    <source>
        <strain evidence="1 2">ATCC 23126</strain>
    </source>
</reference>
<dbReference type="AlphaFoldDB" id="A0A7X9NZ14"/>
<sequence length="50" mass="5303">MKTVFALIAVLIITIAAATTILYTSAAPGYDDVEITISKVDIEAFQTGQN</sequence>
<dbReference type="Proteomes" id="UP000576082">
    <property type="component" value="Unassembled WGS sequence"/>
</dbReference>
<organism evidence="1 2">
    <name type="scientific">Flammeovirga aprica JL-4</name>
    <dbReference type="NCBI Taxonomy" id="694437"/>
    <lineage>
        <taxon>Bacteria</taxon>
        <taxon>Pseudomonadati</taxon>
        <taxon>Bacteroidota</taxon>
        <taxon>Cytophagia</taxon>
        <taxon>Cytophagales</taxon>
        <taxon>Flammeovirgaceae</taxon>
        <taxon>Flammeovirga</taxon>
    </lineage>
</organism>
<dbReference type="EMBL" id="JABANE010000002">
    <property type="protein sequence ID" value="NME66536.1"/>
    <property type="molecule type" value="Genomic_DNA"/>
</dbReference>
<proteinExistence type="predicted"/>
<dbReference type="RefSeq" id="WP_169654284.1">
    <property type="nucleotide sequence ID" value="NZ_JABANE010000002.1"/>
</dbReference>
<gene>
    <name evidence="1" type="ORF">HHU12_01045</name>
</gene>
<evidence type="ECO:0000313" key="1">
    <source>
        <dbReference type="EMBL" id="NME66536.1"/>
    </source>
</evidence>
<comment type="caution">
    <text evidence="1">The sequence shown here is derived from an EMBL/GenBank/DDBJ whole genome shotgun (WGS) entry which is preliminary data.</text>
</comment>
<keyword evidence="2" id="KW-1185">Reference proteome</keyword>
<evidence type="ECO:0000313" key="2">
    <source>
        <dbReference type="Proteomes" id="UP000576082"/>
    </source>
</evidence>
<protein>
    <submittedName>
        <fullName evidence="1">Uncharacterized protein</fullName>
    </submittedName>
</protein>
<accession>A0A7X9NZ14</accession>